<dbReference type="EMBL" id="CP023671">
    <property type="protein sequence ID" value="AYE34899.1"/>
    <property type="molecule type" value="Genomic_DNA"/>
</dbReference>
<dbReference type="Pfam" id="PF03767">
    <property type="entry name" value="Acid_phosphat_B"/>
    <property type="match status" value="1"/>
</dbReference>
<reference evidence="3" key="2">
    <citation type="submission" date="2022-06" db="EMBL/GenBank/DDBJ databases">
        <authorList>
            <person name="Holder M.E."/>
            <person name="Ajami N.J."/>
            <person name="Petrosino J.F."/>
        </authorList>
    </citation>
    <scope>NUCLEOTIDE SEQUENCE</scope>
    <source>
        <strain evidence="3">RMA 8861</strain>
    </source>
</reference>
<dbReference type="Proteomes" id="UP001055437">
    <property type="component" value="Chromosome"/>
</dbReference>
<dbReference type="EMBL" id="CP099799">
    <property type="protein sequence ID" value="USS01493.1"/>
    <property type="molecule type" value="Genomic_DNA"/>
</dbReference>
<proteinExistence type="predicted"/>
<evidence type="ECO:0000313" key="5">
    <source>
        <dbReference type="Proteomes" id="UP001055437"/>
    </source>
</evidence>
<dbReference type="OrthoDB" id="395856at2"/>
<evidence type="ECO:0000313" key="4">
    <source>
        <dbReference type="Proteomes" id="UP000280586"/>
    </source>
</evidence>
<gene>
    <name evidence="2" type="ORF">CP523_11030</name>
    <name evidence="3" type="ORF">NH397_03375</name>
</gene>
<dbReference type="Gene3D" id="3.40.50.1000">
    <property type="entry name" value="HAD superfamily/HAD-like"/>
    <property type="match status" value="1"/>
</dbReference>
<dbReference type="InterPro" id="IPR005519">
    <property type="entry name" value="Acid_phosphat_B-like"/>
</dbReference>
<dbReference type="GeneID" id="303561217"/>
<dbReference type="RefSeq" id="WP_066677109.1">
    <property type="nucleotide sequence ID" value="NZ_CABMIZ010000022.1"/>
</dbReference>
<dbReference type="SFLD" id="SFLDS00003">
    <property type="entry name" value="Haloacid_Dehalogenase"/>
    <property type="match status" value="1"/>
</dbReference>
<dbReference type="InterPro" id="IPR036412">
    <property type="entry name" value="HAD-like_sf"/>
</dbReference>
<sequence length="312" mass="35770">MLKKYGNVFKFLFATFLIISISAFGIGCRTKLSYEKEKIIGTEDSITNDWRKESYINGILYQLSAEVKGLQYQSYKLATVQLDKRIAERESGMYKKPLAIISDIDDTLASDCNYIAGIILQDEKWDNGPWNGYYDSIASTSNVAIPGAVEFMNYASKNGIEIFYVTNREHTQLNLSVAQLQHLGFPNADKEHVKVCDESGSSDKTERRENILKDYDVVMYLGDNIGDFTEDFSKELGTINRNELASDPKYKDLWGDKYILLPNSTYGNYVESVWNNKKGLTEDEKVQAIKEILDNYSYKNTDKFEQWYKSIN</sequence>
<dbReference type="SFLD" id="SFLDG01125">
    <property type="entry name" value="C1.1:_Acid_Phosphatase_Like"/>
    <property type="match status" value="1"/>
</dbReference>
<keyword evidence="1" id="KW-0732">Signal</keyword>
<reference evidence="2 4" key="1">
    <citation type="submission" date="2017-09" db="EMBL/GenBank/DDBJ databases">
        <authorList>
            <person name="Thomas P."/>
            <person name="Seyboldt C."/>
        </authorList>
    </citation>
    <scope>NUCLEOTIDE SEQUENCE [LARGE SCALE GENOMIC DNA]</scope>
    <source>
        <strain evidence="2 4">DSM 7534</strain>
    </source>
</reference>
<dbReference type="InterPro" id="IPR006423">
    <property type="entry name" value="Lipo_e_P4"/>
</dbReference>
<dbReference type="KEGG" id="csep:CP523_11030"/>
<dbReference type="InterPro" id="IPR023214">
    <property type="entry name" value="HAD_sf"/>
</dbReference>
<evidence type="ECO:0000313" key="3">
    <source>
        <dbReference type="EMBL" id="USS01493.1"/>
    </source>
</evidence>
<name>A0A9N7JMY5_CLOSE</name>
<organism evidence="2 4">
    <name type="scientific">Clostridium septicum</name>
    <dbReference type="NCBI Taxonomy" id="1504"/>
    <lineage>
        <taxon>Bacteria</taxon>
        <taxon>Bacillati</taxon>
        <taxon>Bacillota</taxon>
        <taxon>Clostridia</taxon>
        <taxon>Eubacteriales</taxon>
        <taxon>Clostridiaceae</taxon>
        <taxon>Clostridium</taxon>
    </lineage>
</organism>
<dbReference type="Proteomes" id="UP000280586">
    <property type="component" value="Chromosome"/>
</dbReference>
<evidence type="ECO:0000313" key="2">
    <source>
        <dbReference type="EMBL" id="AYE34899.1"/>
    </source>
</evidence>
<dbReference type="AlphaFoldDB" id="A0A9N7JMY5"/>
<dbReference type="PANTHER" id="PTHR31284:SF10">
    <property type="entry name" value="ACID PHOSPHATASE-LIKE PROTEIN"/>
    <property type="match status" value="1"/>
</dbReference>
<dbReference type="PANTHER" id="PTHR31284">
    <property type="entry name" value="ACID PHOSPHATASE-LIKE PROTEIN"/>
    <property type="match status" value="1"/>
</dbReference>
<keyword evidence="5" id="KW-1185">Reference proteome</keyword>
<evidence type="ECO:0000256" key="1">
    <source>
        <dbReference type="ARBA" id="ARBA00022729"/>
    </source>
</evidence>
<dbReference type="GO" id="GO:0009279">
    <property type="term" value="C:cell outer membrane"/>
    <property type="evidence" value="ECO:0007669"/>
    <property type="project" value="InterPro"/>
</dbReference>
<dbReference type="PROSITE" id="PS51257">
    <property type="entry name" value="PROKAR_LIPOPROTEIN"/>
    <property type="match status" value="1"/>
</dbReference>
<protein>
    <recommendedName>
        <fullName evidence="6">5'-nucleotidase, lipoprotein e(P4) family</fullName>
    </recommendedName>
</protein>
<accession>A0A9N7JMY5</accession>
<dbReference type="SUPFAM" id="SSF56784">
    <property type="entry name" value="HAD-like"/>
    <property type="match status" value="1"/>
</dbReference>
<evidence type="ECO:0008006" key="6">
    <source>
        <dbReference type="Google" id="ProtNLM"/>
    </source>
</evidence>